<gene>
    <name evidence="1" type="ORF">HCK00_04330</name>
</gene>
<comment type="caution">
    <text evidence="1">The sequence shown here is derived from an EMBL/GenBank/DDBJ whole genome shotgun (WGS) entry which is preliminary data.</text>
</comment>
<keyword evidence="2" id="KW-1185">Reference proteome</keyword>
<name>A0ABX1BPY0_9ACTN</name>
<organism evidence="1 2">
    <name type="scientific">Streptomyces zingiberis</name>
    <dbReference type="NCBI Taxonomy" id="2053010"/>
    <lineage>
        <taxon>Bacteria</taxon>
        <taxon>Bacillati</taxon>
        <taxon>Actinomycetota</taxon>
        <taxon>Actinomycetes</taxon>
        <taxon>Kitasatosporales</taxon>
        <taxon>Streptomycetaceae</taxon>
        <taxon>Streptomyces</taxon>
    </lineage>
</organism>
<sequence>MPDLVRRLAHRLGALLGPGTGTHRAGGPRHARPAHVPARAADAVRLPLPRSPYGRYRPLDGAGSRLVRPYRVAHEQEQVRRRQERARRGRCRVTFVLAADPGSGLGRHLTGAGKVAA</sequence>
<accession>A0ABX1BPY0</accession>
<protein>
    <submittedName>
        <fullName evidence="1">Uncharacterized protein</fullName>
    </submittedName>
</protein>
<reference evidence="1 2" key="1">
    <citation type="submission" date="2020-03" db="EMBL/GenBank/DDBJ databases">
        <title>WGS of actinomycetes isolated from Thailand.</title>
        <authorList>
            <person name="Thawai C."/>
        </authorList>
    </citation>
    <scope>NUCLEOTIDE SEQUENCE [LARGE SCALE GENOMIC DNA]</scope>
    <source>
        <strain evidence="1 2">PLAI 1-29</strain>
    </source>
</reference>
<dbReference type="RefSeq" id="WP_168100420.1">
    <property type="nucleotide sequence ID" value="NZ_JAATEN010000003.1"/>
</dbReference>
<dbReference type="EMBL" id="JAATEN010000003">
    <property type="protein sequence ID" value="NJP99788.1"/>
    <property type="molecule type" value="Genomic_DNA"/>
</dbReference>
<dbReference type="Proteomes" id="UP000695264">
    <property type="component" value="Unassembled WGS sequence"/>
</dbReference>
<evidence type="ECO:0000313" key="2">
    <source>
        <dbReference type="Proteomes" id="UP000695264"/>
    </source>
</evidence>
<evidence type="ECO:0000313" key="1">
    <source>
        <dbReference type="EMBL" id="NJP99788.1"/>
    </source>
</evidence>
<proteinExistence type="predicted"/>